<comment type="caution">
    <text evidence="1">The sequence shown here is derived from an EMBL/GenBank/DDBJ whole genome shotgun (WGS) entry which is preliminary data.</text>
</comment>
<protein>
    <submittedName>
        <fullName evidence="1">Uncharacterized protein</fullName>
    </submittedName>
</protein>
<evidence type="ECO:0000313" key="2">
    <source>
        <dbReference type="Proteomes" id="UP001519460"/>
    </source>
</evidence>
<keyword evidence="2" id="KW-1185">Reference proteome</keyword>
<sequence length="108" mass="12030">MDVNSPWSLSDRYQITSALRFSHSSQCLKTAAFLGPLRAQVQSQKYLCTSGLGDTCTNVRLVVSVYAEAAGETYTRLLVHYQSDFLSCMRANNLRHSLGAVQLLDIRI</sequence>
<organism evidence="1 2">
    <name type="scientific">Batillaria attramentaria</name>
    <dbReference type="NCBI Taxonomy" id="370345"/>
    <lineage>
        <taxon>Eukaryota</taxon>
        <taxon>Metazoa</taxon>
        <taxon>Spiralia</taxon>
        <taxon>Lophotrochozoa</taxon>
        <taxon>Mollusca</taxon>
        <taxon>Gastropoda</taxon>
        <taxon>Caenogastropoda</taxon>
        <taxon>Sorbeoconcha</taxon>
        <taxon>Cerithioidea</taxon>
        <taxon>Batillariidae</taxon>
        <taxon>Batillaria</taxon>
    </lineage>
</organism>
<dbReference type="AlphaFoldDB" id="A0ABD0KBY5"/>
<name>A0ABD0KBY5_9CAEN</name>
<gene>
    <name evidence="1" type="ORF">BaRGS_00024204</name>
</gene>
<reference evidence="1 2" key="1">
    <citation type="journal article" date="2023" name="Sci. Data">
        <title>Genome assembly of the Korean intertidal mud-creeper Batillaria attramentaria.</title>
        <authorList>
            <person name="Patra A.K."/>
            <person name="Ho P.T."/>
            <person name="Jun S."/>
            <person name="Lee S.J."/>
            <person name="Kim Y."/>
            <person name="Won Y.J."/>
        </authorList>
    </citation>
    <scope>NUCLEOTIDE SEQUENCE [LARGE SCALE GENOMIC DNA]</scope>
    <source>
        <strain evidence="1">Wonlab-2016</strain>
    </source>
</reference>
<evidence type="ECO:0000313" key="1">
    <source>
        <dbReference type="EMBL" id="KAK7484572.1"/>
    </source>
</evidence>
<proteinExistence type="predicted"/>
<dbReference type="Proteomes" id="UP001519460">
    <property type="component" value="Unassembled WGS sequence"/>
</dbReference>
<accession>A0ABD0KBY5</accession>
<dbReference type="EMBL" id="JACVVK020000208">
    <property type="protein sequence ID" value="KAK7484572.1"/>
    <property type="molecule type" value="Genomic_DNA"/>
</dbReference>